<dbReference type="Gene3D" id="1.20.1530.10">
    <property type="entry name" value="Na+/H+ antiporter like domain"/>
    <property type="match status" value="1"/>
</dbReference>
<reference evidence="15 16" key="1">
    <citation type="submission" date="2018-06" db="EMBL/GenBank/DDBJ databases">
        <title>Whole genome sequencing of a novel hydrocarbon degrading bacterial strain, PW21 isolated from oil contaminated produced water sample.</title>
        <authorList>
            <person name="Nagkirti P."/>
            <person name="Shaikh A."/>
            <person name="Gowdaman V."/>
            <person name="Engineer A.E."/>
            <person name="Dagar S."/>
            <person name="Dhakephalkar P.K."/>
        </authorList>
    </citation>
    <scope>NUCLEOTIDE SEQUENCE [LARGE SCALE GENOMIC DNA]</scope>
    <source>
        <strain evidence="15 16">PW21</strain>
    </source>
</reference>
<dbReference type="Gene3D" id="3.40.30.10">
    <property type="entry name" value="Glutaredoxin"/>
    <property type="match status" value="1"/>
</dbReference>
<sequence>MAVAPAPGSACRSGRRRRRDHVRPGPAAARDGDRHGGPAHPAGCRSARCARHTHPGAPTLEPAVTRLSTDPGQDRRLGARLDASPAVAAIALLLATGGALVWANLPGSTYESFWHTPASVAVGGVELSLDLRHWVNDALMAFFFFLISLEAKREFTIGELRDPRRARVPIIAALAGLLLPAGLYVSLLGWAGAPPEAVGAWGVVISTDTAFVLGLLAVVGRRAPAALRLFLLTLAVVDDVGALAVVALAYTEDLRLAPLAVAVVATVAIAALRRLRVWRGLAYLLLGVVVWVAVLESGMHATLAGVAIGLVIPVYPPNRDKVETAAEAAALFSRTPTPRRGREASLRIARAVSVNERLHNLYAPYVNLAVVPLFAVANAGVVLDAPTLRSAMTSPVTWAVILGLVGGKLVGVTLGATAAVGLRLGRLAPGLHARHLVAGGLVSGIGFTISLFIIDLALTDSTLRADARIGVFAASVIAGLLAAAAFALAARTDRRRPTPAEPLIRPVDGGRDHLRGEPDAPTQLVVYASFAFGVAGRAVETVDELRAELGEQLQFIFRHLPTDDPVALESAQAVEEASAQGRFWQMHDALAATAGRLTSRDVRRCAAEAGLNLDRLDDALRHGSHLARVREDAADAAAMGLPGPPAFFVNGLLYDGPVDVEALRAALFPAAVPDAPSATAQHRAPVTDLIPN</sequence>
<dbReference type="EMBL" id="QKWH01000004">
    <property type="protein sequence ID" value="PZR53382.1"/>
    <property type="molecule type" value="Genomic_DNA"/>
</dbReference>
<dbReference type="Pfam" id="PF06965">
    <property type="entry name" value="Na_H_antiport_1"/>
    <property type="match status" value="1"/>
</dbReference>
<evidence type="ECO:0000256" key="13">
    <source>
        <dbReference type="SAM" id="MobiDB-lite"/>
    </source>
</evidence>
<protein>
    <recommendedName>
        <fullName evidence="12">Na(+)/H(+) antiporter NhaA</fullName>
    </recommendedName>
    <alternativeName>
        <fullName evidence="12">Sodium/proton antiporter NhaA</fullName>
    </alternativeName>
</protein>
<feature type="transmembrane region" description="Helical" evidence="12">
    <location>
        <begin position="362"/>
        <end position="383"/>
    </location>
</feature>
<dbReference type="InterPro" id="IPR012336">
    <property type="entry name" value="Thioredoxin-like_fold"/>
</dbReference>
<evidence type="ECO:0000256" key="11">
    <source>
        <dbReference type="ARBA" id="ARBA00023201"/>
    </source>
</evidence>
<dbReference type="HAMAP" id="MF_01844">
    <property type="entry name" value="NhaA"/>
    <property type="match status" value="1"/>
</dbReference>
<dbReference type="GO" id="GO:0005886">
    <property type="term" value="C:plasma membrane"/>
    <property type="evidence" value="ECO:0007669"/>
    <property type="project" value="UniProtKB-SubCell"/>
</dbReference>
<feature type="transmembrane region" description="Helical" evidence="12">
    <location>
        <begin position="436"/>
        <end position="458"/>
    </location>
</feature>
<feature type="transmembrane region" description="Helical" evidence="12">
    <location>
        <begin position="226"/>
        <end position="250"/>
    </location>
</feature>
<comment type="function">
    <text evidence="12">Na(+)/H(+) antiporter that extrudes sodium in exchange for external protons.</text>
</comment>
<dbReference type="Pfam" id="PF13462">
    <property type="entry name" value="Thioredoxin_4"/>
    <property type="match status" value="1"/>
</dbReference>
<dbReference type="SUPFAM" id="SSF52833">
    <property type="entry name" value="Thioredoxin-like"/>
    <property type="match status" value="1"/>
</dbReference>
<dbReference type="InterPro" id="IPR004670">
    <property type="entry name" value="NhaA"/>
</dbReference>
<dbReference type="PANTHER" id="PTHR30341:SF0">
    <property type="entry name" value="NA(+)_H(+) ANTIPORTER NHAA"/>
    <property type="match status" value="1"/>
</dbReference>
<keyword evidence="9 12" id="KW-0406">Ion transport</keyword>
<evidence type="ECO:0000256" key="10">
    <source>
        <dbReference type="ARBA" id="ARBA00023136"/>
    </source>
</evidence>
<gene>
    <name evidence="12 15" type="primary">nhaA</name>
    <name evidence="15" type="ORF">DNL40_07645</name>
</gene>
<name>A0A2W5WR53_9MICO</name>
<dbReference type="GO" id="GO:0015385">
    <property type="term" value="F:sodium:proton antiporter activity"/>
    <property type="evidence" value="ECO:0007669"/>
    <property type="project" value="UniProtKB-UniRule"/>
</dbReference>
<keyword evidence="3 12" id="KW-0813">Transport</keyword>
<keyword evidence="10 12" id="KW-0472">Membrane</keyword>
<dbReference type="InterPro" id="IPR036249">
    <property type="entry name" value="Thioredoxin-like_sf"/>
</dbReference>
<keyword evidence="7 12" id="KW-1133">Transmembrane helix</keyword>
<evidence type="ECO:0000259" key="14">
    <source>
        <dbReference type="Pfam" id="PF13462"/>
    </source>
</evidence>
<dbReference type="PANTHER" id="PTHR30341">
    <property type="entry name" value="SODIUM ION/PROTON ANTIPORTER NHAA-RELATED"/>
    <property type="match status" value="1"/>
</dbReference>
<feature type="transmembrane region" description="Helical" evidence="12">
    <location>
        <begin position="284"/>
        <end position="312"/>
    </location>
</feature>
<evidence type="ECO:0000256" key="5">
    <source>
        <dbReference type="ARBA" id="ARBA00022475"/>
    </source>
</evidence>
<keyword evidence="5 12" id="KW-1003">Cell membrane</keyword>
<comment type="similarity">
    <text evidence="12">Belongs to the NhaA Na(+)/H(+) (TC 2.A.33) antiporter family.</text>
</comment>
<keyword evidence="16" id="KW-1185">Reference proteome</keyword>
<dbReference type="AlphaFoldDB" id="A0A2W5WR53"/>
<comment type="subcellular location">
    <subcellularLocation>
        <location evidence="1">Cell inner membrane</location>
        <topology evidence="1">Multi-pass membrane protein</topology>
    </subcellularLocation>
    <subcellularLocation>
        <location evidence="12">Cell membrane</location>
        <topology evidence="12">Multi-pass membrane protein</topology>
    </subcellularLocation>
</comment>
<evidence type="ECO:0000256" key="4">
    <source>
        <dbReference type="ARBA" id="ARBA00022449"/>
    </source>
</evidence>
<evidence type="ECO:0000256" key="1">
    <source>
        <dbReference type="ARBA" id="ARBA00004429"/>
    </source>
</evidence>
<proteinExistence type="inferred from homology"/>
<evidence type="ECO:0000256" key="12">
    <source>
        <dbReference type="HAMAP-Rule" id="MF_01844"/>
    </source>
</evidence>
<evidence type="ECO:0000313" key="16">
    <source>
        <dbReference type="Proteomes" id="UP000248783"/>
    </source>
</evidence>
<feature type="transmembrane region" description="Helical" evidence="12">
    <location>
        <begin position="470"/>
        <end position="490"/>
    </location>
</feature>
<feature type="transmembrane region" description="Helical" evidence="12">
    <location>
        <begin position="131"/>
        <end position="149"/>
    </location>
</feature>
<comment type="similarity">
    <text evidence="2">In the N-terminal section; belongs to the NhaA Na(+)/H(+) (TC 2.A.33) antiporter family.</text>
</comment>
<feature type="domain" description="Thioredoxin-like fold" evidence="14">
    <location>
        <begin position="511"/>
        <end position="667"/>
    </location>
</feature>
<evidence type="ECO:0000256" key="8">
    <source>
        <dbReference type="ARBA" id="ARBA00023053"/>
    </source>
</evidence>
<evidence type="ECO:0000313" key="15">
    <source>
        <dbReference type="EMBL" id="PZR53382.1"/>
    </source>
</evidence>
<dbReference type="InterPro" id="IPR023171">
    <property type="entry name" value="Na/H_antiporter_dom_sf"/>
</dbReference>
<feature type="compositionally biased region" description="Low complexity" evidence="13">
    <location>
        <begin position="1"/>
        <end position="12"/>
    </location>
</feature>
<keyword evidence="11 12" id="KW-0739">Sodium transport</keyword>
<keyword evidence="4 12" id="KW-0050">Antiport</keyword>
<feature type="transmembrane region" description="Helical" evidence="12">
    <location>
        <begin position="395"/>
        <end position="416"/>
    </location>
</feature>
<keyword evidence="8 12" id="KW-0915">Sodium</keyword>
<feature type="transmembrane region" description="Helical" evidence="12">
    <location>
        <begin position="198"/>
        <end position="219"/>
    </location>
</feature>
<dbReference type="Proteomes" id="UP000248783">
    <property type="component" value="Unassembled WGS sequence"/>
</dbReference>
<accession>A0A2W5WR53</accession>
<dbReference type="NCBIfam" id="TIGR00773">
    <property type="entry name" value="NhaA"/>
    <property type="match status" value="1"/>
</dbReference>
<evidence type="ECO:0000256" key="2">
    <source>
        <dbReference type="ARBA" id="ARBA00007006"/>
    </source>
</evidence>
<evidence type="ECO:0000256" key="3">
    <source>
        <dbReference type="ARBA" id="ARBA00022448"/>
    </source>
</evidence>
<evidence type="ECO:0000256" key="9">
    <source>
        <dbReference type="ARBA" id="ARBA00023065"/>
    </source>
</evidence>
<feature type="transmembrane region" description="Helical" evidence="12">
    <location>
        <begin position="256"/>
        <end position="272"/>
    </location>
</feature>
<comment type="catalytic activity">
    <reaction evidence="12">
        <text>Na(+)(in) + 2 H(+)(out) = Na(+)(out) + 2 H(+)(in)</text>
        <dbReference type="Rhea" id="RHEA:29251"/>
        <dbReference type="ChEBI" id="CHEBI:15378"/>
        <dbReference type="ChEBI" id="CHEBI:29101"/>
    </reaction>
</comment>
<comment type="caution">
    <text evidence="15">The sequence shown here is derived from an EMBL/GenBank/DDBJ whole genome shotgun (WGS) entry which is preliminary data.</text>
</comment>
<evidence type="ECO:0000256" key="6">
    <source>
        <dbReference type="ARBA" id="ARBA00022692"/>
    </source>
</evidence>
<feature type="transmembrane region" description="Helical" evidence="12">
    <location>
        <begin position="85"/>
        <end position="105"/>
    </location>
</feature>
<feature type="transmembrane region" description="Helical" evidence="12">
    <location>
        <begin position="170"/>
        <end position="192"/>
    </location>
</feature>
<organism evidence="15 16">
    <name type="scientific">Xylanimonas oleitrophica</name>
    <dbReference type="NCBI Taxonomy" id="2607479"/>
    <lineage>
        <taxon>Bacteria</taxon>
        <taxon>Bacillati</taxon>
        <taxon>Actinomycetota</taxon>
        <taxon>Actinomycetes</taxon>
        <taxon>Micrococcales</taxon>
        <taxon>Promicromonosporaceae</taxon>
        <taxon>Xylanimonas</taxon>
    </lineage>
</organism>
<evidence type="ECO:0000256" key="7">
    <source>
        <dbReference type="ARBA" id="ARBA00022989"/>
    </source>
</evidence>
<feature type="region of interest" description="Disordered" evidence="13">
    <location>
        <begin position="1"/>
        <end position="77"/>
    </location>
</feature>
<keyword evidence="6 12" id="KW-0812">Transmembrane</keyword>
<dbReference type="GO" id="GO:0006885">
    <property type="term" value="P:regulation of pH"/>
    <property type="evidence" value="ECO:0007669"/>
    <property type="project" value="UniProtKB-UniRule"/>
</dbReference>